<keyword evidence="3" id="KW-0804">Transcription</keyword>
<dbReference type="InterPro" id="IPR036271">
    <property type="entry name" value="Tet_transcr_reg_TetR-rel_C_sf"/>
</dbReference>
<feature type="DNA-binding region" description="H-T-H motif" evidence="4">
    <location>
        <begin position="38"/>
        <end position="57"/>
    </location>
</feature>
<dbReference type="Gene3D" id="1.10.10.60">
    <property type="entry name" value="Homeodomain-like"/>
    <property type="match status" value="1"/>
</dbReference>
<name>A0A540WNZ3_9BACT</name>
<reference evidence="6 7" key="1">
    <citation type="submission" date="2019-06" db="EMBL/GenBank/DDBJ databases">
        <authorList>
            <person name="Livingstone P."/>
            <person name="Whitworth D."/>
        </authorList>
    </citation>
    <scope>NUCLEOTIDE SEQUENCE [LARGE SCALE GENOMIC DNA]</scope>
    <source>
        <strain evidence="6 7">AM401</strain>
    </source>
</reference>
<organism evidence="6 7">
    <name type="scientific">Myxococcus llanfairpwllgwyngyllgogerychwyrndrobwllllantysiliogogogochensis</name>
    <dbReference type="NCBI Taxonomy" id="2590453"/>
    <lineage>
        <taxon>Bacteria</taxon>
        <taxon>Pseudomonadati</taxon>
        <taxon>Myxococcota</taxon>
        <taxon>Myxococcia</taxon>
        <taxon>Myxococcales</taxon>
        <taxon>Cystobacterineae</taxon>
        <taxon>Myxococcaceae</taxon>
        <taxon>Myxococcus</taxon>
    </lineage>
</organism>
<evidence type="ECO:0000256" key="3">
    <source>
        <dbReference type="ARBA" id="ARBA00023163"/>
    </source>
</evidence>
<dbReference type="SUPFAM" id="SSF48498">
    <property type="entry name" value="Tetracyclin repressor-like, C-terminal domain"/>
    <property type="match status" value="1"/>
</dbReference>
<dbReference type="InterPro" id="IPR011075">
    <property type="entry name" value="TetR_C"/>
</dbReference>
<dbReference type="EMBL" id="VIFM01000244">
    <property type="protein sequence ID" value="TQF10587.1"/>
    <property type="molecule type" value="Genomic_DNA"/>
</dbReference>
<evidence type="ECO:0000259" key="5">
    <source>
        <dbReference type="PROSITE" id="PS50977"/>
    </source>
</evidence>
<evidence type="ECO:0000256" key="4">
    <source>
        <dbReference type="PROSITE-ProRule" id="PRU00335"/>
    </source>
</evidence>
<dbReference type="InterPro" id="IPR023772">
    <property type="entry name" value="DNA-bd_HTH_TetR-type_CS"/>
</dbReference>
<evidence type="ECO:0000256" key="2">
    <source>
        <dbReference type="ARBA" id="ARBA00023125"/>
    </source>
</evidence>
<dbReference type="GO" id="GO:0003677">
    <property type="term" value="F:DNA binding"/>
    <property type="evidence" value="ECO:0007669"/>
    <property type="project" value="UniProtKB-UniRule"/>
</dbReference>
<dbReference type="PROSITE" id="PS01081">
    <property type="entry name" value="HTH_TETR_1"/>
    <property type="match status" value="1"/>
</dbReference>
<accession>A0A540WNZ3</accession>
<dbReference type="PRINTS" id="PR00455">
    <property type="entry name" value="HTHTETR"/>
</dbReference>
<dbReference type="Pfam" id="PF00440">
    <property type="entry name" value="TetR_N"/>
    <property type="match status" value="1"/>
</dbReference>
<proteinExistence type="predicted"/>
<sequence length="203" mass="22197">MKPKTAAAQVGRPRGFDVDEALDRALRLFWRQGYEGTSLSDLTEQLGINRPSLYAAFGNKESLFRKALDRYVERHLVLYRDAFDRPTARAAVEHLLLGLADAQTLPREPKGCITVQGALVSGADAAPIQGELAARRAAGEQALRERIEQGQREGDVPAHVDCADLARYFTTVSQGMAVQAATGASREDLRRVARTSLLAWPPA</sequence>
<dbReference type="OrthoDB" id="270177at2"/>
<feature type="domain" description="HTH tetR-type" evidence="5">
    <location>
        <begin position="15"/>
        <end position="75"/>
    </location>
</feature>
<dbReference type="AlphaFoldDB" id="A0A540WNZ3"/>
<dbReference type="Pfam" id="PF16925">
    <property type="entry name" value="TetR_C_13"/>
    <property type="match status" value="1"/>
</dbReference>
<evidence type="ECO:0000313" key="7">
    <source>
        <dbReference type="Proteomes" id="UP000315369"/>
    </source>
</evidence>
<gene>
    <name evidence="6" type="ORF">FJV41_38625</name>
</gene>
<evidence type="ECO:0000313" key="6">
    <source>
        <dbReference type="EMBL" id="TQF10587.1"/>
    </source>
</evidence>
<keyword evidence="2 4" id="KW-0238">DNA-binding</keyword>
<dbReference type="SUPFAM" id="SSF46689">
    <property type="entry name" value="Homeodomain-like"/>
    <property type="match status" value="1"/>
</dbReference>
<dbReference type="RefSeq" id="WP_141647623.1">
    <property type="nucleotide sequence ID" value="NZ_VIFM01000244.1"/>
</dbReference>
<comment type="caution">
    <text evidence="6">The sequence shown here is derived from an EMBL/GenBank/DDBJ whole genome shotgun (WGS) entry which is preliminary data.</text>
</comment>
<dbReference type="PANTHER" id="PTHR47506">
    <property type="entry name" value="TRANSCRIPTIONAL REGULATORY PROTEIN"/>
    <property type="match status" value="1"/>
</dbReference>
<dbReference type="InterPro" id="IPR009057">
    <property type="entry name" value="Homeodomain-like_sf"/>
</dbReference>
<keyword evidence="7" id="KW-1185">Reference proteome</keyword>
<dbReference type="PROSITE" id="PS50977">
    <property type="entry name" value="HTH_TETR_2"/>
    <property type="match status" value="1"/>
</dbReference>
<dbReference type="InterPro" id="IPR001647">
    <property type="entry name" value="HTH_TetR"/>
</dbReference>
<evidence type="ECO:0000256" key="1">
    <source>
        <dbReference type="ARBA" id="ARBA00023015"/>
    </source>
</evidence>
<protein>
    <submittedName>
        <fullName evidence="6">TetR/AcrR family transcriptional regulator</fullName>
    </submittedName>
</protein>
<dbReference type="Gene3D" id="1.10.357.10">
    <property type="entry name" value="Tetracycline Repressor, domain 2"/>
    <property type="match status" value="1"/>
</dbReference>
<dbReference type="Proteomes" id="UP000315369">
    <property type="component" value="Unassembled WGS sequence"/>
</dbReference>
<keyword evidence="1" id="KW-0805">Transcription regulation</keyword>
<dbReference type="PANTHER" id="PTHR47506:SF1">
    <property type="entry name" value="HTH-TYPE TRANSCRIPTIONAL REGULATOR YJDC"/>
    <property type="match status" value="1"/>
</dbReference>